<dbReference type="PANTHER" id="PTHR13799">
    <property type="entry name" value="NGG1 INTERACTING FACTOR 3"/>
    <property type="match status" value="1"/>
</dbReference>
<protein>
    <recommendedName>
        <fullName evidence="3">GTP cyclohydrolase 1 type 2 homolog</fullName>
    </recommendedName>
</protein>
<comment type="subunit">
    <text evidence="2">Homohexamer.</text>
</comment>
<evidence type="ECO:0000256" key="3">
    <source>
        <dbReference type="ARBA" id="ARBA00022112"/>
    </source>
</evidence>
<feature type="binding site" evidence="5">
    <location>
        <position position="66"/>
    </location>
    <ligand>
        <name>a divalent metal cation</name>
        <dbReference type="ChEBI" id="CHEBI:60240"/>
        <label>1</label>
    </ligand>
</feature>
<feature type="binding site" evidence="5">
    <location>
        <position position="230"/>
    </location>
    <ligand>
        <name>a divalent metal cation</name>
        <dbReference type="ChEBI" id="CHEBI:60240"/>
        <label>1</label>
    </ligand>
</feature>
<dbReference type="GO" id="GO:0016787">
    <property type="term" value="F:hydrolase activity"/>
    <property type="evidence" value="ECO:0007669"/>
    <property type="project" value="UniProtKB-KW"/>
</dbReference>
<comment type="similarity">
    <text evidence="1">Belongs to the GTP cyclohydrolase I type 2/NIF3 family.</text>
</comment>
<dbReference type="GO" id="GO:0005737">
    <property type="term" value="C:cytoplasm"/>
    <property type="evidence" value="ECO:0007669"/>
    <property type="project" value="TreeGrafter"/>
</dbReference>
<accession>A0A517MS83</accession>
<dbReference type="EMBL" id="CP036263">
    <property type="protein sequence ID" value="QDS97743.1"/>
    <property type="molecule type" value="Genomic_DNA"/>
</dbReference>
<evidence type="ECO:0000313" key="6">
    <source>
        <dbReference type="EMBL" id="QDS97743.1"/>
    </source>
</evidence>
<evidence type="ECO:0000313" key="7">
    <source>
        <dbReference type="Proteomes" id="UP000319852"/>
    </source>
</evidence>
<feature type="binding site" evidence="5">
    <location>
        <position position="226"/>
    </location>
    <ligand>
        <name>a divalent metal cation</name>
        <dbReference type="ChEBI" id="CHEBI:60240"/>
        <label>1</label>
    </ligand>
</feature>
<evidence type="ECO:0000256" key="1">
    <source>
        <dbReference type="ARBA" id="ARBA00006964"/>
    </source>
</evidence>
<dbReference type="RefSeq" id="WP_145058358.1">
    <property type="nucleotide sequence ID" value="NZ_CP036263.1"/>
</dbReference>
<dbReference type="AlphaFoldDB" id="A0A517MS83"/>
<name>A0A517MS83_9BACT</name>
<dbReference type="KEGG" id="amob:HG15A2_10100"/>
<dbReference type="FunFam" id="3.40.1390.30:FF:000001">
    <property type="entry name" value="GTP cyclohydrolase 1 type 2"/>
    <property type="match status" value="1"/>
</dbReference>
<evidence type="ECO:0000256" key="4">
    <source>
        <dbReference type="ARBA" id="ARBA00022723"/>
    </source>
</evidence>
<gene>
    <name evidence="6" type="ORF">HG15A2_10100</name>
</gene>
<keyword evidence="7" id="KW-1185">Reference proteome</keyword>
<dbReference type="PANTHER" id="PTHR13799:SF14">
    <property type="entry name" value="GTP CYCLOHYDROLASE 1 TYPE 2 HOMOLOG"/>
    <property type="match status" value="1"/>
</dbReference>
<feature type="binding site" evidence="5">
    <location>
        <position position="104"/>
    </location>
    <ligand>
        <name>a divalent metal cation</name>
        <dbReference type="ChEBI" id="CHEBI:60240"/>
        <label>1</label>
    </ligand>
</feature>
<evidence type="ECO:0000256" key="5">
    <source>
        <dbReference type="PIRSR" id="PIRSR602678-1"/>
    </source>
</evidence>
<dbReference type="Gene3D" id="3.40.1390.30">
    <property type="entry name" value="NIF3 (NGG1p interacting factor 3)-like"/>
    <property type="match status" value="2"/>
</dbReference>
<evidence type="ECO:0000256" key="2">
    <source>
        <dbReference type="ARBA" id="ARBA00011643"/>
    </source>
</evidence>
<sequence length="263" mass="28097">MPKISELTAILETFAPVELAEDWDNVGLLVGDEDTSVDRVMTCLTITPATVQEAIEGKAGLIVSHHPLPFQPLRAITSQTTSGRLLLELIAHRIAVYSPHTAFDSAQTGINQHLAIGLGLEEIQPLIPSSDTEPDVGAGRCGIAGEPLTLRDLAERSQSFLDTDRVQLVGYDEQEVARVAIACGSGGSFLEAAVKADCQALVTGEANFHACLEAEARGVGLVLAGHFASERFALLTLADYLSDQLAGVETWASRSERDPVRRL</sequence>
<dbReference type="GO" id="GO:0046872">
    <property type="term" value="F:metal ion binding"/>
    <property type="evidence" value="ECO:0007669"/>
    <property type="project" value="UniProtKB-KW"/>
</dbReference>
<dbReference type="OrthoDB" id="9792792at2"/>
<keyword evidence="4 5" id="KW-0479">Metal-binding</keyword>
<organism evidence="6 7">
    <name type="scientific">Adhaeretor mobilis</name>
    <dbReference type="NCBI Taxonomy" id="1930276"/>
    <lineage>
        <taxon>Bacteria</taxon>
        <taxon>Pseudomonadati</taxon>
        <taxon>Planctomycetota</taxon>
        <taxon>Planctomycetia</taxon>
        <taxon>Pirellulales</taxon>
        <taxon>Lacipirellulaceae</taxon>
        <taxon>Adhaeretor</taxon>
    </lineage>
</organism>
<dbReference type="Pfam" id="PF01784">
    <property type="entry name" value="DUF34_NIF3"/>
    <property type="match status" value="1"/>
</dbReference>
<proteinExistence type="inferred from homology"/>
<dbReference type="InterPro" id="IPR036069">
    <property type="entry name" value="DUF34/NIF3_sf"/>
</dbReference>
<dbReference type="Proteomes" id="UP000319852">
    <property type="component" value="Chromosome"/>
</dbReference>
<dbReference type="InterPro" id="IPR002678">
    <property type="entry name" value="DUF34/NIF3"/>
</dbReference>
<dbReference type="NCBIfam" id="TIGR00486">
    <property type="entry name" value="YbgI_SA1388"/>
    <property type="match status" value="1"/>
</dbReference>
<reference evidence="6 7" key="1">
    <citation type="submission" date="2019-02" db="EMBL/GenBank/DDBJ databases">
        <title>Deep-cultivation of Planctomycetes and their phenomic and genomic characterization uncovers novel biology.</title>
        <authorList>
            <person name="Wiegand S."/>
            <person name="Jogler M."/>
            <person name="Boedeker C."/>
            <person name="Pinto D."/>
            <person name="Vollmers J."/>
            <person name="Rivas-Marin E."/>
            <person name="Kohn T."/>
            <person name="Peeters S.H."/>
            <person name="Heuer A."/>
            <person name="Rast P."/>
            <person name="Oberbeckmann S."/>
            <person name="Bunk B."/>
            <person name="Jeske O."/>
            <person name="Meyerdierks A."/>
            <person name="Storesund J.E."/>
            <person name="Kallscheuer N."/>
            <person name="Luecker S."/>
            <person name="Lage O.M."/>
            <person name="Pohl T."/>
            <person name="Merkel B.J."/>
            <person name="Hornburger P."/>
            <person name="Mueller R.-W."/>
            <person name="Bruemmer F."/>
            <person name="Labrenz M."/>
            <person name="Spormann A.M."/>
            <person name="Op den Camp H."/>
            <person name="Overmann J."/>
            <person name="Amann R."/>
            <person name="Jetten M.S.M."/>
            <person name="Mascher T."/>
            <person name="Medema M.H."/>
            <person name="Devos D.P."/>
            <person name="Kaster A.-K."/>
            <person name="Ovreas L."/>
            <person name="Rohde M."/>
            <person name="Galperin M.Y."/>
            <person name="Jogler C."/>
        </authorList>
    </citation>
    <scope>NUCLEOTIDE SEQUENCE [LARGE SCALE GENOMIC DNA]</scope>
    <source>
        <strain evidence="6 7">HG15A2</strain>
    </source>
</reference>
<dbReference type="SUPFAM" id="SSF102705">
    <property type="entry name" value="NIF3 (NGG1p interacting factor 3)-like"/>
    <property type="match status" value="1"/>
</dbReference>
<keyword evidence="6" id="KW-0378">Hydrolase</keyword>
<feature type="binding site" evidence="5">
    <location>
        <position position="65"/>
    </location>
    <ligand>
        <name>a divalent metal cation</name>
        <dbReference type="ChEBI" id="CHEBI:60240"/>
        <label>1</label>
    </ligand>
</feature>